<dbReference type="RefSeq" id="WP_014814054.1">
    <property type="nucleotide sequence ID" value="NC_018027.1"/>
</dbReference>
<reference evidence="3 4" key="1">
    <citation type="submission" date="2012-06" db="EMBL/GenBank/DDBJ databases">
        <title>Complete sequence of chromosome of Mycobacterium chubuense NBB4.</title>
        <authorList>
            <consortium name="US DOE Joint Genome Institute"/>
            <person name="Lucas S."/>
            <person name="Han J."/>
            <person name="Lapidus A."/>
            <person name="Cheng J.-F."/>
            <person name="Goodwin L."/>
            <person name="Pitluck S."/>
            <person name="Peters L."/>
            <person name="Mikhailova N."/>
            <person name="Teshima H."/>
            <person name="Detter J.C."/>
            <person name="Han C."/>
            <person name="Tapia R."/>
            <person name="Land M."/>
            <person name="Hauser L."/>
            <person name="Kyrpides N."/>
            <person name="Ivanova N."/>
            <person name="Pagani I."/>
            <person name="Mattes T."/>
            <person name="Holmes A."/>
            <person name="Rutledge P."/>
            <person name="Paulsen I."/>
            <person name="Coleman N."/>
            <person name="Woyke T."/>
        </authorList>
    </citation>
    <scope>NUCLEOTIDE SEQUENCE [LARGE SCALE GENOMIC DNA]</scope>
    <source>
        <strain evidence="3 4">NBB4</strain>
    </source>
</reference>
<organism evidence="3 4">
    <name type="scientific">Mycolicibacterium chubuense (strain NBB4)</name>
    <name type="common">Mycobacterium chubuense</name>
    <dbReference type="NCBI Taxonomy" id="710421"/>
    <lineage>
        <taxon>Bacteria</taxon>
        <taxon>Bacillati</taxon>
        <taxon>Actinomycetota</taxon>
        <taxon>Actinomycetes</taxon>
        <taxon>Mycobacteriales</taxon>
        <taxon>Mycobacteriaceae</taxon>
        <taxon>Mycolicibacterium</taxon>
    </lineage>
</organism>
<feature type="signal peptide" evidence="2">
    <location>
        <begin position="1"/>
        <end position="30"/>
    </location>
</feature>
<dbReference type="PATRIC" id="fig|710421.3.peg.745"/>
<accession>I4BE56</accession>
<dbReference type="EMBL" id="CP003053">
    <property type="protein sequence ID" value="AFM15563.1"/>
    <property type="molecule type" value="Genomic_DNA"/>
</dbReference>
<feature type="region of interest" description="Disordered" evidence="1">
    <location>
        <begin position="33"/>
        <end position="75"/>
    </location>
</feature>
<gene>
    <name evidence="3" type="ordered locus">Mycch_0746</name>
</gene>
<feature type="compositionally biased region" description="Polar residues" evidence="1">
    <location>
        <begin position="33"/>
        <end position="59"/>
    </location>
</feature>
<dbReference type="HOGENOM" id="CLU_2667142_0_0_11"/>
<protein>
    <recommendedName>
        <fullName evidence="5">Secreted protein</fullName>
    </recommendedName>
</protein>
<evidence type="ECO:0000313" key="4">
    <source>
        <dbReference type="Proteomes" id="UP000006057"/>
    </source>
</evidence>
<evidence type="ECO:0000256" key="1">
    <source>
        <dbReference type="SAM" id="MobiDB-lite"/>
    </source>
</evidence>
<keyword evidence="2" id="KW-0732">Signal</keyword>
<dbReference type="AlphaFoldDB" id="I4BE56"/>
<feature type="chain" id="PRO_5003686972" description="Secreted protein" evidence="2">
    <location>
        <begin position="31"/>
        <end position="75"/>
    </location>
</feature>
<proteinExistence type="predicted"/>
<feature type="compositionally biased region" description="Basic residues" evidence="1">
    <location>
        <begin position="63"/>
        <end position="75"/>
    </location>
</feature>
<evidence type="ECO:0008006" key="5">
    <source>
        <dbReference type="Google" id="ProtNLM"/>
    </source>
</evidence>
<dbReference type="KEGG" id="mcb:Mycch_0746"/>
<evidence type="ECO:0000313" key="3">
    <source>
        <dbReference type="EMBL" id="AFM15563.1"/>
    </source>
</evidence>
<sequence precursor="true">MKNIARIVALPVLSAGIIGGALGLAGTAGAEVTTHNSNGSHSTATTPNMPHMPTHQQWTGPRHGGHRHGHWAHLR</sequence>
<dbReference type="Proteomes" id="UP000006057">
    <property type="component" value="Chromosome"/>
</dbReference>
<keyword evidence="4" id="KW-1185">Reference proteome</keyword>
<name>I4BE56_MYCCN</name>
<evidence type="ECO:0000256" key="2">
    <source>
        <dbReference type="SAM" id="SignalP"/>
    </source>
</evidence>